<dbReference type="PROSITE" id="PS00072">
    <property type="entry name" value="ACYL_COA_DH_1"/>
    <property type="match status" value="1"/>
</dbReference>
<dbReference type="InterPro" id="IPR037069">
    <property type="entry name" value="AcylCoA_DH/ox_N_sf"/>
</dbReference>
<sequence>MDSLSNRNLPFQEEHQIYQDQIERFAQQELLPNDARWDDQGYVDREAWLKAGANGLLCPSMPEEYGGPGGDFLHSVLMMEGLARHGLTGPGFFIHSEMVTPYIINFGSDEQKARWLPGMATGEVIGAIAMTEPGAGSDLRSMRTNATRTDGGWLLNGQKVFISNGQTSDLVVVAAKTDLADKNSITLFLVDTKSKGFQRGRNLEKIGIHGQDTSELFFEDVFVPDDSVLGKPGEGFKQLMHGLARERLSIAIGCQSKAESALQWTIDYVEQREMFGARLADMQNTRFTLAEMKTDVEVGRAFVDDMLRQYLDGKLDATRASMGKLWLTEMLGRVADKGLQMHGGWGYMREFPISRVWVAARIERILGGSNEVMKEIIGRSLVGRGKA</sequence>
<dbReference type="Gene3D" id="2.40.110.10">
    <property type="entry name" value="Butyryl-CoA Dehydrogenase, subunit A, domain 2"/>
    <property type="match status" value="1"/>
</dbReference>
<dbReference type="InterPro" id="IPR036250">
    <property type="entry name" value="AcylCo_DH-like_C"/>
</dbReference>
<dbReference type="Pfam" id="PF02771">
    <property type="entry name" value="Acyl-CoA_dh_N"/>
    <property type="match status" value="1"/>
</dbReference>
<dbReference type="Gene3D" id="1.10.540.10">
    <property type="entry name" value="Acyl-CoA dehydrogenase/oxidase, N-terminal domain"/>
    <property type="match status" value="1"/>
</dbReference>
<dbReference type="FunFam" id="2.40.110.10:FF:000002">
    <property type="entry name" value="Acyl-CoA dehydrogenase fadE12"/>
    <property type="match status" value="1"/>
</dbReference>
<keyword evidence="5" id="KW-0560">Oxidoreductase</keyword>
<dbReference type="InterPro" id="IPR009100">
    <property type="entry name" value="AcylCoA_DH/oxidase_NM_dom_sf"/>
</dbReference>
<evidence type="ECO:0000259" key="8">
    <source>
        <dbReference type="Pfam" id="PF02771"/>
    </source>
</evidence>
<evidence type="ECO:0000256" key="5">
    <source>
        <dbReference type="ARBA" id="ARBA00023002"/>
    </source>
</evidence>
<name>A0A7H0GH51_9BURK</name>
<dbReference type="Pfam" id="PF02770">
    <property type="entry name" value="Acyl-CoA_dh_M"/>
    <property type="match status" value="1"/>
</dbReference>
<dbReference type="GO" id="GO:0050660">
    <property type="term" value="F:flavin adenine dinucleotide binding"/>
    <property type="evidence" value="ECO:0007669"/>
    <property type="project" value="InterPro"/>
</dbReference>
<dbReference type="InterPro" id="IPR013786">
    <property type="entry name" value="AcylCoA_DH/ox_N"/>
</dbReference>
<keyword evidence="10" id="KW-1185">Reference proteome</keyword>
<feature type="domain" description="Acyl-CoA oxidase/dehydrogenase middle" evidence="7">
    <location>
        <begin position="127"/>
        <end position="221"/>
    </location>
</feature>
<keyword evidence="4" id="KW-0274">FAD</keyword>
<evidence type="ECO:0000259" key="6">
    <source>
        <dbReference type="Pfam" id="PF00441"/>
    </source>
</evidence>
<dbReference type="Gene3D" id="1.20.140.10">
    <property type="entry name" value="Butyryl-CoA Dehydrogenase, subunit A, domain 3"/>
    <property type="match status" value="1"/>
</dbReference>
<dbReference type="SUPFAM" id="SSF56645">
    <property type="entry name" value="Acyl-CoA dehydrogenase NM domain-like"/>
    <property type="match status" value="1"/>
</dbReference>
<dbReference type="EMBL" id="CP060783">
    <property type="protein sequence ID" value="QNP47617.1"/>
    <property type="molecule type" value="Genomic_DNA"/>
</dbReference>
<proteinExistence type="inferred from homology"/>
<evidence type="ECO:0000256" key="3">
    <source>
        <dbReference type="ARBA" id="ARBA00022630"/>
    </source>
</evidence>
<dbReference type="SUPFAM" id="SSF47203">
    <property type="entry name" value="Acyl-CoA dehydrogenase C-terminal domain-like"/>
    <property type="match status" value="1"/>
</dbReference>
<feature type="domain" description="Acyl-CoA dehydrogenase/oxidase N-terminal" evidence="8">
    <location>
        <begin position="13"/>
        <end position="123"/>
    </location>
</feature>
<dbReference type="InterPro" id="IPR006091">
    <property type="entry name" value="Acyl-CoA_Oxase/DH_mid-dom"/>
</dbReference>
<evidence type="ECO:0000259" key="7">
    <source>
        <dbReference type="Pfam" id="PF02770"/>
    </source>
</evidence>
<dbReference type="RefSeq" id="WP_187723297.1">
    <property type="nucleotide sequence ID" value="NZ_CP060783.1"/>
</dbReference>
<protein>
    <submittedName>
        <fullName evidence="9">Acyl-CoA dehydrogenase family protein</fullName>
    </submittedName>
</protein>
<dbReference type="InterPro" id="IPR006089">
    <property type="entry name" value="Acyl-CoA_DH_CS"/>
</dbReference>
<evidence type="ECO:0000256" key="4">
    <source>
        <dbReference type="ARBA" id="ARBA00022827"/>
    </source>
</evidence>
<dbReference type="PANTHER" id="PTHR43884:SF12">
    <property type="entry name" value="ISOVALERYL-COA DEHYDROGENASE, MITOCHONDRIAL-RELATED"/>
    <property type="match status" value="1"/>
</dbReference>
<reference evidence="9 10" key="1">
    <citation type="submission" date="2020-08" db="EMBL/GenBank/DDBJ databases">
        <title>Genome sequence of Diaphorobacter aerolatus KACC 16536T.</title>
        <authorList>
            <person name="Hyun D.-W."/>
            <person name="Bae J.-W."/>
        </authorList>
    </citation>
    <scope>NUCLEOTIDE SEQUENCE [LARGE SCALE GENOMIC DNA]</scope>
    <source>
        <strain evidence="9 10">KACC 16536</strain>
    </source>
</reference>
<dbReference type="GO" id="GO:0003995">
    <property type="term" value="F:acyl-CoA dehydrogenase activity"/>
    <property type="evidence" value="ECO:0007669"/>
    <property type="project" value="InterPro"/>
</dbReference>
<feature type="domain" description="Acyl-CoA dehydrogenase/oxidase C-terminal" evidence="6">
    <location>
        <begin position="233"/>
        <end position="381"/>
    </location>
</feature>
<evidence type="ECO:0000256" key="1">
    <source>
        <dbReference type="ARBA" id="ARBA00001974"/>
    </source>
</evidence>
<gene>
    <name evidence="9" type="ORF">H9K75_15525</name>
</gene>
<evidence type="ECO:0000313" key="9">
    <source>
        <dbReference type="EMBL" id="QNP47617.1"/>
    </source>
</evidence>
<comment type="cofactor">
    <cofactor evidence="1">
        <name>FAD</name>
        <dbReference type="ChEBI" id="CHEBI:57692"/>
    </cofactor>
</comment>
<evidence type="ECO:0000256" key="2">
    <source>
        <dbReference type="ARBA" id="ARBA00009347"/>
    </source>
</evidence>
<comment type="similarity">
    <text evidence="2">Belongs to the acyl-CoA dehydrogenase family.</text>
</comment>
<dbReference type="AlphaFoldDB" id="A0A7H0GH51"/>
<dbReference type="FunFam" id="1.10.540.10:FF:000026">
    <property type="entry name" value="Acyl-CoA dehydrogenase medium chain"/>
    <property type="match status" value="1"/>
</dbReference>
<accession>A0A7H0GH51</accession>
<evidence type="ECO:0000313" key="10">
    <source>
        <dbReference type="Proteomes" id="UP000516028"/>
    </source>
</evidence>
<dbReference type="FunFam" id="1.20.140.10:FF:000001">
    <property type="entry name" value="Acyl-CoA dehydrogenase"/>
    <property type="match status" value="1"/>
</dbReference>
<dbReference type="KEGG" id="daer:H9K75_15525"/>
<dbReference type="InterPro" id="IPR046373">
    <property type="entry name" value="Acyl-CoA_Oxase/DH_mid-dom_sf"/>
</dbReference>
<dbReference type="PANTHER" id="PTHR43884">
    <property type="entry name" value="ACYL-COA DEHYDROGENASE"/>
    <property type="match status" value="1"/>
</dbReference>
<dbReference type="Pfam" id="PF00441">
    <property type="entry name" value="Acyl-CoA_dh_1"/>
    <property type="match status" value="1"/>
</dbReference>
<keyword evidence="3" id="KW-0285">Flavoprotein</keyword>
<organism evidence="9 10">
    <name type="scientific">Diaphorobacter aerolatus</name>
    <dbReference type="NCBI Taxonomy" id="1288495"/>
    <lineage>
        <taxon>Bacteria</taxon>
        <taxon>Pseudomonadati</taxon>
        <taxon>Pseudomonadota</taxon>
        <taxon>Betaproteobacteria</taxon>
        <taxon>Burkholderiales</taxon>
        <taxon>Comamonadaceae</taxon>
        <taxon>Diaphorobacter</taxon>
    </lineage>
</organism>
<dbReference type="InterPro" id="IPR009075">
    <property type="entry name" value="AcylCo_DH/oxidase_C"/>
</dbReference>
<dbReference type="Proteomes" id="UP000516028">
    <property type="component" value="Chromosome"/>
</dbReference>